<proteinExistence type="predicted"/>
<dbReference type="Proteomes" id="UP000314294">
    <property type="component" value="Unassembled WGS sequence"/>
</dbReference>
<evidence type="ECO:0000313" key="3">
    <source>
        <dbReference type="Proteomes" id="UP000314294"/>
    </source>
</evidence>
<evidence type="ECO:0000256" key="1">
    <source>
        <dbReference type="SAM" id="MobiDB-lite"/>
    </source>
</evidence>
<organism evidence="2 3">
    <name type="scientific">Liparis tanakae</name>
    <name type="common">Tanaka's snailfish</name>
    <dbReference type="NCBI Taxonomy" id="230148"/>
    <lineage>
        <taxon>Eukaryota</taxon>
        <taxon>Metazoa</taxon>
        <taxon>Chordata</taxon>
        <taxon>Craniata</taxon>
        <taxon>Vertebrata</taxon>
        <taxon>Euteleostomi</taxon>
        <taxon>Actinopterygii</taxon>
        <taxon>Neopterygii</taxon>
        <taxon>Teleostei</taxon>
        <taxon>Neoteleostei</taxon>
        <taxon>Acanthomorphata</taxon>
        <taxon>Eupercaria</taxon>
        <taxon>Perciformes</taxon>
        <taxon>Cottioidei</taxon>
        <taxon>Cottales</taxon>
        <taxon>Liparidae</taxon>
        <taxon>Liparis</taxon>
    </lineage>
</organism>
<sequence>MRDPDTEEEDEEEEERRRSRQSDVVAQVDDRYLQDLPCTLLTPVQRKVHETYSTSCSRDR</sequence>
<evidence type="ECO:0000313" key="2">
    <source>
        <dbReference type="EMBL" id="TNN59180.1"/>
    </source>
</evidence>
<comment type="caution">
    <text evidence="2">The sequence shown here is derived from an EMBL/GenBank/DDBJ whole genome shotgun (WGS) entry which is preliminary data.</text>
</comment>
<dbReference type="AlphaFoldDB" id="A0A4Z2H147"/>
<feature type="region of interest" description="Disordered" evidence="1">
    <location>
        <begin position="1"/>
        <end position="24"/>
    </location>
</feature>
<reference evidence="2 3" key="1">
    <citation type="submission" date="2019-03" db="EMBL/GenBank/DDBJ databases">
        <title>First draft genome of Liparis tanakae, snailfish: a comprehensive survey of snailfish specific genes.</title>
        <authorList>
            <person name="Kim W."/>
            <person name="Song I."/>
            <person name="Jeong J.-H."/>
            <person name="Kim D."/>
            <person name="Kim S."/>
            <person name="Ryu S."/>
            <person name="Song J.Y."/>
            <person name="Lee S.K."/>
        </authorList>
    </citation>
    <scope>NUCLEOTIDE SEQUENCE [LARGE SCALE GENOMIC DNA]</scope>
    <source>
        <tissue evidence="2">Muscle</tissue>
    </source>
</reference>
<keyword evidence="3" id="KW-1185">Reference proteome</keyword>
<dbReference type="EMBL" id="SRLO01000362">
    <property type="protein sequence ID" value="TNN59180.1"/>
    <property type="molecule type" value="Genomic_DNA"/>
</dbReference>
<gene>
    <name evidence="2" type="ORF">EYF80_030630</name>
</gene>
<protein>
    <submittedName>
        <fullName evidence="2">Uncharacterized protein</fullName>
    </submittedName>
</protein>
<name>A0A4Z2H147_9TELE</name>
<feature type="compositionally biased region" description="Acidic residues" evidence="1">
    <location>
        <begin position="1"/>
        <end position="14"/>
    </location>
</feature>
<accession>A0A4Z2H147</accession>